<protein>
    <submittedName>
        <fullName evidence="1">Uncharacterized protein</fullName>
    </submittedName>
</protein>
<gene>
    <name evidence="1" type="ORF">DAEQUDRAFT_392715</name>
</gene>
<keyword evidence="2" id="KW-1185">Reference proteome</keyword>
<proteinExistence type="predicted"/>
<dbReference type="EMBL" id="KV429076">
    <property type="protein sequence ID" value="KZT67455.1"/>
    <property type="molecule type" value="Genomic_DNA"/>
</dbReference>
<sequence length="124" mass="13066">MACGSAAVLDAPLADCGACAHLLTVALVANTCCTAQAGATDHRLITVLPPSAFLHSLTAERPNLAEAAYSPPSDLLGAASRAFRGFQLAAYLRLYPDARRHSLLFPTACVVREVRTSCFLSCFI</sequence>
<accession>A0A165NW88</accession>
<reference evidence="1 2" key="1">
    <citation type="journal article" date="2016" name="Mol. Biol. Evol.">
        <title>Comparative Genomics of Early-Diverging Mushroom-Forming Fungi Provides Insights into the Origins of Lignocellulose Decay Capabilities.</title>
        <authorList>
            <person name="Nagy L.G."/>
            <person name="Riley R."/>
            <person name="Tritt A."/>
            <person name="Adam C."/>
            <person name="Daum C."/>
            <person name="Floudas D."/>
            <person name="Sun H."/>
            <person name="Yadav J.S."/>
            <person name="Pangilinan J."/>
            <person name="Larsson K.H."/>
            <person name="Matsuura K."/>
            <person name="Barry K."/>
            <person name="Labutti K."/>
            <person name="Kuo R."/>
            <person name="Ohm R.A."/>
            <person name="Bhattacharya S.S."/>
            <person name="Shirouzu T."/>
            <person name="Yoshinaga Y."/>
            <person name="Martin F.M."/>
            <person name="Grigoriev I.V."/>
            <person name="Hibbett D.S."/>
        </authorList>
    </citation>
    <scope>NUCLEOTIDE SEQUENCE [LARGE SCALE GENOMIC DNA]</scope>
    <source>
        <strain evidence="1 2">L-15889</strain>
    </source>
</reference>
<name>A0A165NW88_9APHY</name>
<dbReference type="AlphaFoldDB" id="A0A165NW88"/>
<organism evidence="1 2">
    <name type="scientific">Daedalea quercina L-15889</name>
    <dbReference type="NCBI Taxonomy" id="1314783"/>
    <lineage>
        <taxon>Eukaryota</taxon>
        <taxon>Fungi</taxon>
        <taxon>Dikarya</taxon>
        <taxon>Basidiomycota</taxon>
        <taxon>Agaricomycotina</taxon>
        <taxon>Agaricomycetes</taxon>
        <taxon>Polyporales</taxon>
        <taxon>Fomitopsis</taxon>
    </lineage>
</organism>
<evidence type="ECO:0000313" key="2">
    <source>
        <dbReference type="Proteomes" id="UP000076727"/>
    </source>
</evidence>
<dbReference type="Proteomes" id="UP000076727">
    <property type="component" value="Unassembled WGS sequence"/>
</dbReference>
<evidence type="ECO:0000313" key="1">
    <source>
        <dbReference type="EMBL" id="KZT67455.1"/>
    </source>
</evidence>